<dbReference type="AlphaFoldDB" id="A0A1A9ZN59"/>
<reference evidence="1" key="2">
    <citation type="submission" date="2020-05" db="UniProtKB">
        <authorList>
            <consortium name="EnsemblMetazoa"/>
        </authorList>
    </citation>
    <scope>IDENTIFICATION</scope>
    <source>
        <strain evidence="1">IAEA</strain>
    </source>
</reference>
<dbReference type="PANTHER" id="PTHR12029:SF11">
    <property type="entry name" value="METHYLTRANSFERASE TARBP1-RELATED"/>
    <property type="match status" value="1"/>
</dbReference>
<organism evidence="1 2">
    <name type="scientific">Glossina pallidipes</name>
    <name type="common">Tsetse fly</name>
    <dbReference type="NCBI Taxonomy" id="7398"/>
    <lineage>
        <taxon>Eukaryota</taxon>
        <taxon>Metazoa</taxon>
        <taxon>Ecdysozoa</taxon>
        <taxon>Arthropoda</taxon>
        <taxon>Hexapoda</taxon>
        <taxon>Insecta</taxon>
        <taxon>Pterygota</taxon>
        <taxon>Neoptera</taxon>
        <taxon>Endopterygota</taxon>
        <taxon>Diptera</taxon>
        <taxon>Brachycera</taxon>
        <taxon>Muscomorpha</taxon>
        <taxon>Hippoboscoidea</taxon>
        <taxon>Glossinidae</taxon>
        <taxon>Glossina</taxon>
    </lineage>
</organism>
<dbReference type="GO" id="GO:0030488">
    <property type="term" value="P:tRNA methylation"/>
    <property type="evidence" value="ECO:0007669"/>
    <property type="project" value="TreeGrafter"/>
</dbReference>
<dbReference type="PANTHER" id="PTHR12029">
    <property type="entry name" value="RNA METHYLTRANSFERASE"/>
    <property type="match status" value="1"/>
</dbReference>
<dbReference type="GO" id="GO:0016423">
    <property type="term" value="F:tRNA (guanine) methyltransferase activity"/>
    <property type="evidence" value="ECO:0007669"/>
    <property type="project" value="TreeGrafter"/>
</dbReference>
<dbReference type="EnsemblMetazoa" id="GPAI019861-RA">
    <property type="protein sequence ID" value="GPAI019861-PA"/>
    <property type="gene ID" value="GPAI019861"/>
</dbReference>
<evidence type="ECO:0000313" key="2">
    <source>
        <dbReference type="Proteomes" id="UP000092445"/>
    </source>
</evidence>
<sequence length="182" mass="21420">MNYATLKRALNWEPINQEFQELFIMMYNQLKILLNDLGNNHAAAFHISKYKIITALFKSNKDHDCDNHHTTTMTAEKTLNIVEVQAKDLKLFLMKKQMEGYKIVGAEQTCNIDLIDPPITFPEEVGLRRQRLKYESMLSGTAVCLAWKTSHKIRRWKCKRKRLKFNTWIFPLNGKKYNTPQL</sequence>
<proteinExistence type="predicted"/>
<evidence type="ECO:0000313" key="1">
    <source>
        <dbReference type="EnsemblMetazoa" id="GPAI019861-PA"/>
    </source>
</evidence>
<keyword evidence="2" id="KW-1185">Reference proteome</keyword>
<reference evidence="2" key="1">
    <citation type="submission" date="2014-03" db="EMBL/GenBank/DDBJ databases">
        <authorList>
            <person name="Aksoy S."/>
            <person name="Warren W."/>
            <person name="Wilson R.K."/>
        </authorList>
    </citation>
    <scope>NUCLEOTIDE SEQUENCE [LARGE SCALE GENOMIC DNA]</scope>
    <source>
        <strain evidence="2">IAEA</strain>
    </source>
</reference>
<accession>A0A1A9ZN59</accession>
<protein>
    <submittedName>
        <fullName evidence="1">Uncharacterized protein</fullName>
    </submittedName>
</protein>
<dbReference type="InterPro" id="IPR045330">
    <property type="entry name" value="TRM3/TARBP1"/>
</dbReference>
<name>A0A1A9ZN59_GLOPL</name>
<dbReference type="Proteomes" id="UP000092445">
    <property type="component" value="Unassembled WGS sequence"/>
</dbReference>
<dbReference type="VEuPathDB" id="VectorBase:GPAI019861"/>